<dbReference type="Proteomes" id="UP000003688">
    <property type="component" value="Unassembled WGS sequence"/>
</dbReference>
<protein>
    <recommendedName>
        <fullName evidence="4">Lipoprotein</fullName>
    </recommendedName>
</protein>
<dbReference type="PROSITE" id="PS51257">
    <property type="entry name" value="PROKAR_LIPOPROTEIN"/>
    <property type="match status" value="1"/>
</dbReference>
<sequence length="133" mass="13977" precursor="true">MKFVSSLAGLVGLVLLAGCSSTHQQAGGAAGAGTSYGTGTAGTTYSSDMGGMPIETTTIFTAGPYSTTVYPGTPVTPVAPATPAYSAETSYEGRPVYTEPVSPQRNWPDYRLNSAYRGYENHSDDWAYKYRAP</sequence>
<evidence type="ECO:0000313" key="2">
    <source>
        <dbReference type="EMBL" id="EEF61646.1"/>
    </source>
</evidence>
<keyword evidence="3" id="KW-1185">Reference proteome</keyword>
<feature type="chain" id="PRO_5002894808" description="Lipoprotein" evidence="1">
    <location>
        <begin position="26"/>
        <end position="133"/>
    </location>
</feature>
<evidence type="ECO:0000256" key="1">
    <source>
        <dbReference type="SAM" id="SignalP"/>
    </source>
</evidence>
<dbReference type="RefSeq" id="WP_007414180.1">
    <property type="nucleotide sequence ID" value="NZ_ABOX02000008.1"/>
</dbReference>
<evidence type="ECO:0000313" key="3">
    <source>
        <dbReference type="Proteomes" id="UP000003688"/>
    </source>
</evidence>
<keyword evidence="1" id="KW-0732">Signal</keyword>
<dbReference type="STRING" id="320771.Cflav_PD4686"/>
<accession>B9XED2</accession>
<organism evidence="2 3">
    <name type="scientific">Pedosphaera parvula (strain Ellin514)</name>
    <dbReference type="NCBI Taxonomy" id="320771"/>
    <lineage>
        <taxon>Bacteria</taxon>
        <taxon>Pseudomonadati</taxon>
        <taxon>Verrucomicrobiota</taxon>
        <taxon>Pedosphaerae</taxon>
        <taxon>Pedosphaerales</taxon>
        <taxon>Pedosphaeraceae</taxon>
        <taxon>Pedosphaera</taxon>
    </lineage>
</organism>
<dbReference type="AlphaFoldDB" id="B9XED2"/>
<feature type="signal peptide" evidence="1">
    <location>
        <begin position="1"/>
        <end position="25"/>
    </location>
</feature>
<dbReference type="EMBL" id="ABOX02000008">
    <property type="protein sequence ID" value="EEF61646.1"/>
    <property type="molecule type" value="Genomic_DNA"/>
</dbReference>
<reference evidence="2 3" key="1">
    <citation type="journal article" date="2011" name="J. Bacteriol.">
        <title>Genome sequence of 'Pedosphaera parvula' Ellin514, an aerobic Verrucomicrobial isolate from pasture soil.</title>
        <authorList>
            <person name="Kant R."/>
            <person name="van Passel M.W."/>
            <person name="Sangwan P."/>
            <person name="Palva A."/>
            <person name="Lucas S."/>
            <person name="Copeland A."/>
            <person name="Lapidus A."/>
            <person name="Glavina Del Rio T."/>
            <person name="Dalin E."/>
            <person name="Tice H."/>
            <person name="Bruce D."/>
            <person name="Goodwin L."/>
            <person name="Pitluck S."/>
            <person name="Chertkov O."/>
            <person name="Larimer F.W."/>
            <person name="Land M.L."/>
            <person name="Hauser L."/>
            <person name="Brettin T.S."/>
            <person name="Detter J.C."/>
            <person name="Han S."/>
            <person name="de Vos W.M."/>
            <person name="Janssen P.H."/>
            <person name="Smidt H."/>
        </authorList>
    </citation>
    <scope>NUCLEOTIDE SEQUENCE [LARGE SCALE GENOMIC DNA]</scope>
    <source>
        <strain evidence="2 3">Ellin514</strain>
    </source>
</reference>
<proteinExistence type="predicted"/>
<name>B9XED2_PEDPL</name>
<gene>
    <name evidence="2" type="ORF">Cflav_PD4686</name>
</gene>
<comment type="caution">
    <text evidence="2">The sequence shown here is derived from an EMBL/GenBank/DDBJ whole genome shotgun (WGS) entry which is preliminary data.</text>
</comment>
<evidence type="ECO:0008006" key="4">
    <source>
        <dbReference type="Google" id="ProtNLM"/>
    </source>
</evidence>